<evidence type="ECO:0000256" key="1">
    <source>
        <dbReference type="ARBA" id="ARBA00001966"/>
    </source>
</evidence>
<keyword evidence="5 13" id="KW-0540">Nuclease</keyword>
<comment type="cofactor">
    <cofactor evidence="13">
        <name>iron-sulfur cluster</name>
        <dbReference type="ChEBI" id="CHEBI:30408"/>
    </cofactor>
</comment>
<keyword evidence="16" id="KW-1185">Reference proteome</keyword>
<dbReference type="OrthoDB" id="9781776at2"/>
<proteinExistence type="inferred from homology"/>
<comment type="caution">
    <text evidence="15">The sequence shown here is derived from an EMBL/GenBank/DDBJ whole genome shotgun (WGS) entry which is preliminary data.</text>
</comment>
<evidence type="ECO:0000256" key="5">
    <source>
        <dbReference type="ARBA" id="ARBA00022722"/>
    </source>
</evidence>
<evidence type="ECO:0000256" key="11">
    <source>
        <dbReference type="ARBA" id="ARBA00023118"/>
    </source>
</evidence>
<evidence type="ECO:0000256" key="2">
    <source>
        <dbReference type="ARBA" id="ARBA00009189"/>
    </source>
</evidence>
<dbReference type="InterPro" id="IPR051827">
    <property type="entry name" value="Cas4_exonuclease"/>
</dbReference>
<accession>A0A0P6X9S6</accession>
<comment type="similarity">
    <text evidence="2 13">Belongs to the CRISPR-associated exonuclease Cas4 family.</text>
</comment>
<evidence type="ECO:0000256" key="10">
    <source>
        <dbReference type="ARBA" id="ARBA00023014"/>
    </source>
</evidence>
<dbReference type="AlphaFoldDB" id="A0A0P6X9S6"/>
<dbReference type="Gene3D" id="3.90.320.10">
    <property type="match status" value="1"/>
</dbReference>
<dbReference type="GO" id="GO:0051536">
    <property type="term" value="F:iron-sulfur cluster binding"/>
    <property type="evidence" value="ECO:0007669"/>
    <property type="project" value="UniProtKB-KW"/>
</dbReference>
<comment type="cofactor">
    <cofactor evidence="1">
        <name>[4Fe-4S] cluster</name>
        <dbReference type="ChEBI" id="CHEBI:49883"/>
    </cofactor>
</comment>
<evidence type="ECO:0000256" key="4">
    <source>
        <dbReference type="ARBA" id="ARBA00020049"/>
    </source>
</evidence>
<name>A0A0P6X9S6_9CHLR</name>
<keyword evidence="7 13" id="KW-0378">Hydrolase</keyword>
<comment type="function">
    <text evidence="13">CRISPR (clustered regularly interspaced short palindromic repeat) is an adaptive immune system that provides protection against mobile genetic elements (viruses, transposable elements and conjugative plasmids). CRISPR clusters contain sequences complementary to antecedent mobile elements and target invading nucleic acids. CRISPR clusters are transcribed and processed into CRISPR RNA (crRNA).</text>
</comment>
<keyword evidence="12 13" id="KW-0464">Manganese</keyword>
<evidence type="ECO:0000256" key="6">
    <source>
        <dbReference type="ARBA" id="ARBA00022723"/>
    </source>
</evidence>
<evidence type="ECO:0000256" key="12">
    <source>
        <dbReference type="ARBA" id="ARBA00023211"/>
    </source>
</evidence>
<feature type="domain" description="DUF83" evidence="14">
    <location>
        <begin position="15"/>
        <end position="201"/>
    </location>
</feature>
<dbReference type="InterPro" id="IPR011604">
    <property type="entry name" value="PDDEXK-like_dom_sf"/>
</dbReference>
<keyword evidence="10 13" id="KW-0411">Iron-sulfur</keyword>
<dbReference type="InterPro" id="IPR022765">
    <property type="entry name" value="Dna2/Cas4_DUF83"/>
</dbReference>
<dbReference type="EMBL" id="LGCK01000011">
    <property type="protein sequence ID" value="KPL71269.1"/>
    <property type="molecule type" value="Genomic_DNA"/>
</dbReference>
<dbReference type="RefSeq" id="WP_062423387.1">
    <property type="nucleotide sequence ID" value="NZ_BBYA01000015.1"/>
</dbReference>
<evidence type="ECO:0000313" key="16">
    <source>
        <dbReference type="Proteomes" id="UP000050430"/>
    </source>
</evidence>
<reference evidence="15 16" key="1">
    <citation type="submission" date="2015-07" db="EMBL/GenBank/DDBJ databases">
        <title>Genome sequence of Leptolinea tardivitalis DSM 16556.</title>
        <authorList>
            <person name="Hemp J."/>
            <person name="Ward L.M."/>
            <person name="Pace L.A."/>
            <person name="Fischer W.W."/>
        </authorList>
    </citation>
    <scope>NUCLEOTIDE SEQUENCE [LARGE SCALE GENOMIC DNA]</scope>
    <source>
        <strain evidence="15 16">YMTK-2</strain>
    </source>
</reference>
<sequence>MKTEYSADDLLPLSGLQHFQFCRRQWALIHVERQWQENVLTSEGRIMHHRADQPFETEVRDGVIITRSVPVASYRLGLNGVCDVVEFTPSQDGVNLPGRQGFFMPIPVEYKHGTVKSNPCDEVQLCAQAICLEEMLSIEIDYGFFYYGEIRHRIKVEFKNDLRCLVEKIANEMHEYFARGYTPRVKPTKACQSCSLSDICLPDLLSNVEPVSQYIQRNIENE</sequence>
<evidence type="ECO:0000256" key="7">
    <source>
        <dbReference type="ARBA" id="ARBA00022801"/>
    </source>
</evidence>
<dbReference type="InterPro" id="IPR013343">
    <property type="entry name" value="CRISPR-assoc_prot_Cas4"/>
</dbReference>
<organism evidence="15 16">
    <name type="scientific">Leptolinea tardivitalis</name>
    <dbReference type="NCBI Taxonomy" id="229920"/>
    <lineage>
        <taxon>Bacteria</taxon>
        <taxon>Bacillati</taxon>
        <taxon>Chloroflexota</taxon>
        <taxon>Anaerolineae</taxon>
        <taxon>Anaerolineales</taxon>
        <taxon>Anaerolineaceae</taxon>
        <taxon>Leptolinea</taxon>
    </lineage>
</organism>
<dbReference type="PATRIC" id="fig|229920.5.peg.3439"/>
<dbReference type="Proteomes" id="UP000050430">
    <property type="component" value="Unassembled WGS sequence"/>
</dbReference>
<dbReference type="GO" id="GO:0046872">
    <property type="term" value="F:metal ion binding"/>
    <property type="evidence" value="ECO:0007669"/>
    <property type="project" value="UniProtKB-KW"/>
</dbReference>
<dbReference type="NCBIfam" id="TIGR00372">
    <property type="entry name" value="cas4"/>
    <property type="match status" value="1"/>
</dbReference>
<dbReference type="PANTHER" id="PTHR36531:SF6">
    <property type="entry name" value="DNA REPLICATION ATP-DEPENDENT HELICASE_NUCLEASE DNA2"/>
    <property type="match status" value="1"/>
</dbReference>
<gene>
    <name evidence="15" type="ORF">ADM99_11200</name>
</gene>
<dbReference type="Pfam" id="PF01930">
    <property type="entry name" value="Cas_Cas4"/>
    <property type="match status" value="1"/>
</dbReference>
<keyword evidence="11 13" id="KW-0051">Antiviral defense</keyword>
<keyword evidence="6 13" id="KW-0479">Metal-binding</keyword>
<dbReference type="GO" id="GO:0004527">
    <property type="term" value="F:exonuclease activity"/>
    <property type="evidence" value="ECO:0007669"/>
    <property type="project" value="UniProtKB-KW"/>
</dbReference>
<dbReference type="PANTHER" id="PTHR36531">
    <property type="entry name" value="CRISPR-ASSOCIATED EXONUCLEASE CAS4"/>
    <property type="match status" value="1"/>
</dbReference>
<evidence type="ECO:0000256" key="13">
    <source>
        <dbReference type="RuleBase" id="RU365022"/>
    </source>
</evidence>
<evidence type="ECO:0000256" key="9">
    <source>
        <dbReference type="ARBA" id="ARBA00023004"/>
    </source>
</evidence>
<evidence type="ECO:0000256" key="8">
    <source>
        <dbReference type="ARBA" id="ARBA00022839"/>
    </source>
</evidence>
<protein>
    <recommendedName>
        <fullName evidence="4 13">CRISPR-associated exonuclease Cas4</fullName>
        <ecNumber evidence="3 13">3.1.12.1</ecNumber>
    </recommendedName>
</protein>
<evidence type="ECO:0000313" key="15">
    <source>
        <dbReference type="EMBL" id="KPL71269.1"/>
    </source>
</evidence>
<comment type="cofactor">
    <cofactor evidence="13">
        <name>Mg(2+)</name>
        <dbReference type="ChEBI" id="CHEBI:18420"/>
    </cofactor>
    <cofactor evidence="13">
        <name>Mn(2+)</name>
        <dbReference type="ChEBI" id="CHEBI:29035"/>
    </cofactor>
    <text evidence="13">Mg(2+) or Mn(2+) required for ssDNA cleavage activity.</text>
</comment>
<evidence type="ECO:0000259" key="14">
    <source>
        <dbReference type="Pfam" id="PF01930"/>
    </source>
</evidence>
<evidence type="ECO:0000256" key="3">
    <source>
        <dbReference type="ARBA" id="ARBA00012768"/>
    </source>
</evidence>
<keyword evidence="8 13" id="KW-0269">Exonuclease</keyword>
<dbReference type="GO" id="GO:0051607">
    <property type="term" value="P:defense response to virus"/>
    <property type="evidence" value="ECO:0007669"/>
    <property type="project" value="UniProtKB-KW"/>
</dbReference>
<dbReference type="STRING" id="229920.ADM99_11200"/>
<dbReference type="EC" id="3.1.12.1" evidence="3 13"/>
<keyword evidence="9 13" id="KW-0408">Iron</keyword>